<feature type="compositionally biased region" description="Basic and acidic residues" evidence="2">
    <location>
        <begin position="133"/>
        <end position="145"/>
    </location>
</feature>
<dbReference type="InterPro" id="IPR010982">
    <property type="entry name" value="Lambda_DNA-bd_dom_sf"/>
</dbReference>
<dbReference type="KEGG" id="kphy:AOZ06_38100"/>
<dbReference type="InterPro" id="IPR001387">
    <property type="entry name" value="Cro/C1-type_HTH"/>
</dbReference>
<dbReference type="SUPFAM" id="SSF47413">
    <property type="entry name" value="lambda repressor-like DNA-binding domains"/>
    <property type="match status" value="1"/>
</dbReference>
<evidence type="ECO:0000313" key="4">
    <source>
        <dbReference type="EMBL" id="ALG11908.1"/>
    </source>
</evidence>
<protein>
    <recommendedName>
        <fullName evidence="3">HTH cro/C1-type domain-containing protein</fullName>
    </recommendedName>
</protein>
<reference evidence="4 5" key="1">
    <citation type="submission" date="2015-07" db="EMBL/GenBank/DDBJ databases">
        <title>Genome sequencing of Kibdelosporangium phytohabitans.</title>
        <authorList>
            <person name="Qin S."/>
            <person name="Xing K."/>
        </authorList>
    </citation>
    <scope>NUCLEOTIDE SEQUENCE [LARGE SCALE GENOMIC DNA]</scope>
    <source>
        <strain evidence="4 5">KLBMP1111</strain>
    </source>
</reference>
<evidence type="ECO:0000256" key="2">
    <source>
        <dbReference type="SAM" id="MobiDB-lite"/>
    </source>
</evidence>
<organism evidence="4 5">
    <name type="scientific">Kibdelosporangium phytohabitans</name>
    <dbReference type="NCBI Taxonomy" id="860235"/>
    <lineage>
        <taxon>Bacteria</taxon>
        <taxon>Bacillati</taxon>
        <taxon>Actinomycetota</taxon>
        <taxon>Actinomycetes</taxon>
        <taxon>Pseudonocardiales</taxon>
        <taxon>Pseudonocardiaceae</taxon>
        <taxon>Kibdelosporangium</taxon>
    </lineage>
</organism>
<feature type="region of interest" description="Disordered" evidence="2">
    <location>
        <begin position="127"/>
        <end position="147"/>
    </location>
</feature>
<feature type="domain" description="HTH cro/C1-type" evidence="3">
    <location>
        <begin position="43"/>
        <end position="79"/>
    </location>
</feature>
<proteinExistence type="predicted"/>
<dbReference type="PROSITE" id="PS50943">
    <property type="entry name" value="HTH_CROC1"/>
    <property type="match status" value="1"/>
</dbReference>
<keyword evidence="1" id="KW-0175">Coiled coil</keyword>
<feature type="coiled-coil region" evidence="1">
    <location>
        <begin position="85"/>
        <end position="126"/>
    </location>
</feature>
<name>A0A0N9I7T8_9PSEU</name>
<dbReference type="AlphaFoldDB" id="A0A0N9I7T8"/>
<keyword evidence="5" id="KW-1185">Reference proteome</keyword>
<dbReference type="GO" id="GO:0003677">
    <property type="term" value="F:DNA binding"/>
    <property type="evidence" value="ECO:0007669"/>
    <property type="project" value="InterPro"/>
</dbReference>
<dbReference type="Proteomes" id="UP000063699">
    <property type="component" value="Chromosome"/>
</dbReference>
<gene>
    <name evidence="4" type="ORF">AOZ06_38100</name>
</gene>
<accession>A0A0N9I7T8</accession>
<dbReference type="RefSeq" id="WP_054293804.1">
    <property type="nucleotide sequence ID" value="NZ_CP012752.1"/>
</dbReference>
<dbReference type="Gene3D" id="1.10.260.40">
    <property type="entry name" value="lambda repressor-like DNA-binding domains"/>
    <property type="match status" value="1"/>
</dbReference>
<dbReference type="EMBL" id="CP012752">
    <property type="protein sequence ID" value="ALG11908.1"/>
    <property type="molecule type" value="Genomic_DNA"/>
</dbReference>
<evidence type="ECO:0000256" key="1">
    <source>
        <dbReference type="SAM" id="Coils"/>
    </source>
</evidence>
<dbReference type="OrthoDB" id="2679623at2"/>
<evidence type="ECO:0000259" key="3">
    <source>
        <dbReference type="PROSITE" id="PS50943"/>
    </source>
</evidence>
<sequence length="170" mass="19127">MTHDASLSEQLNRLFDVLRPSDAPERGFTNREVVTACRAEGWDMSESHLSELRRGVKQNPTLRTLKAVAWFFDVPVGYFTDPAVAAEVERTLTEREQRLRKQLTESRAARDELRDAARELQDALRASGVTRTARRDSAGDARTAREQASMMRALARALVDEDDEEDGPPA</sequence>
<evidence type="ECO:0000313" key="5">
    <source>
        <dbReference type="Proteomes" id="UP000063699"/>
    </source>
</evidence>
<dbReference type="STRING" id="860235.AOZ06_38100"/>